<keyword evidence="2" id="KW-0732">Signal</keyword>
<dbReference type="EC" id="3.1.-.-" evidence="1"/>
<feature type="domain" description="Chalcone isomerase" evidence="4">
    <location>
        <begin position="639"/>
        <end position="806"/>
    </location>
</feature>
<proteinExistence type="inferred from homology"/>
<dbReference type="GO" id="GO:0015031">
    <property type="term" value="P:protein transport"/>
    <property type="evidence" value="ECO:0007669"/>
    <property type="project" value="UniProtKB-KW"/>
</dbReference>
<dbReference type="GO" id="GO:0016872">
    <property type="term" value="F:intramolecular lyase activity"/>
    <property type="evidence" value="ECO:0007669"/>
    <property type="project" value="InterPro"/>
</dbReference>
<keyword evidence="1" id="KW-0378">Hydrolase</keyword>
<dbReference type="Pfam" id="PF16036">
    <property type="entry name" value="Chalcone_3"/>
    <property type="match status" value="1"/>
</dbReference>
<dbReference type="AlphaFoldDB" id="A0A812R625"/>
<dbReference type="GO" id="GO:0016788">
    <property type="term" value="F:hydrolase activity, acting on ester bonds"/>
    <property type="evidence" value="ECO:0007669"/>
    <property type="project" value="InterPro"/>
</dbReference>
<comment type="similarity">
    <text evidence="1">Belongs to the GPI inositol-deacylase family.</text>
</comment>
<evidence type="ECO:0000259" key="4">
    <source>
        <dbReference type="Pfam" id="PF16036"/>
    </source>
</evidence>
<dbReference type="Pfam" id="PF07819">
    <property type="entry name" value="PGAP1"/>
    <property type="match status" value="1"/>
</dbReference>
<comment type="caution">
    <text evidence="5">The sequence shown here is derived from an EMBL/GenBank/DDBJ whole genome shotgun (WGS) entry which is preliminary data.</text>
</comment>
<keyword evidence="1" id="KW-0813">Transport</keyword>
<keyword evidence="1" id="KW-0653">Protein transport</keyword>
<reference evidence="5" key="1">
    <citation type="submission" date="2021-02" db="EMBL/GenBank/DDBJ databases">
        <authorList>
            <person name="Dougan E. K."/>
            <person name="Rhodes N."/>
            <person name="Thang M."/>
            <person name="Chan C."/>
        </authorList>
    </citation>
    <scope>NUCLEOTIDE SEQUENCE</scope>
</reference>
<dbReference type="PANTHER" id="PTHR47909">
    <property type="entry name" value="ALPHA/BETA-HYDROLASES SUPERFAMILY PROTEIN"/>
    <property type="match status" value="1"/>
</dbReference>
<keyword evidence="1" id="KW-1133">Transmembrane helix</keyword>
<sequence>MAAAPAAPRRGRAGACLFAVLAPLLCSLSRTFAQASWQRPGRSALRASGRSEDEAPAHLRPVVLCPAQFGTAEDYEDLKESLKVRGFALYAAPLSRFDWLKIVPSTFTKEFFTAELRPNRTLGFFYEALDQAIAAVDADFGPEEPIAFLGHSIGGWVARSYIGEVLGEELARKRVRSLVTLGTPHQSPPEDSFVSALDQTRGLLSYINDKFPSGAPLPPASVTCVAGRGTRVPASVQALWETAGTKIWNETVSRSTLLEEVVAFASYLPLSGSTFGVEGDGLIPVDTALMEGCQSVVARQHLQARIKEPSMGQNFGQLPCYVYYWSFGSRRYYSWKLALSFGPVLAFALCAHMTWAAGLLFRRRVPCRKALALTGCLWLASITGLWAGDQNYGHYTISYYTYQDLVSYTDVDPAHAKGQTYMDAGEVYFKEGTEVATSEMVSFRSRTNFCAAPIIGQPLRNQAGLEEVKVEGDVIIPEAGSVDFWAVGTDCCDKASRTFTCGQVHCSAGCALLCCIMASATHAGHWAAIAPQDRHLLLGAGGITAVLAARAARVRRLGPAASSLAAALGAAAVAGGVASQHGALAEDQWEIMKLTGSSASSSSAAPVKLRPPWSSSFAAAAGAIAVADHPVYEEVPQEMQVGGFSFADRKVLGNHCLSVHGRSHCRYYGLEVCAAVLYLPEGTDQVLAGGDVMDSTVPKTLELRYCRNFPGDQFRFVTRWALSRNGYLPDEAVEVGLKLFNPLYRDVKRGDCYTLSYDPRTPAGRVTLQLNGVELGSVEGRRFSEALFSVWFGQHPFLDHLKQELLLRQ</sequence>
<evidence type="ECO:0000313" key="6">
    <source>
        <dbReference type="Proteomes" id="UP000604046"/>
    </source>
</evidence>
<evidence type="ECO:0000256" key="1">
    <source>
        <dbReference type="RuleBase" id="RU365011"/>
    </source>
</evidence>
<dbReference type="InterPro" id="IPR036298">
    <property type="entry name" value="Chalcone_isomerase_sf"/>
</dbReference>
<dbReference type="InterPro" id="IPR016087">
    <property type="entry name" value="Chalcone_isomerase"/>
</dbReference>
<feature type="signal peptide" evidence="2">
    <location>
        <begin position="1"/>
        <end position="33"/>
    </location>
</feature>
<comment type="caution">
    <text evidence="1">Lacks conserved residue(s) required for the propagation of feature annotation.</text>
</comment>
<keyword evidence="6" id="KW-1185">Reference proteome</keyword>
<name>A0A812R625_9DINO</name>
<gene>
    <name evidence="5" type="ORF">SNAT2548_LOCUS22930</name>
</gene>
<feature type="domain" description="GPI inositol-deacylase PGAP1-like alpha/beta" evidence="3">
    <location>
        <begin position="139"/>
        <end position="190"/>
    </location>
</feature>
<dbReference type="InterPro" id="IPR029058">
    <property type="entry name" value="AB_hydrolase_fold"/>
</dbReference>
<feature type="transmembrane region" description="Helical" evidence="1">
    <location>
        <begin position="337"/>
        <end position="361"/>
    </location>
</feature>
<comment type="function">
    <text evidence="1">Involved in inositol deacylation of GPI-anchored proteins which plays important roles in the quality control and ER-associated degradation of GPI-anchored proteins.</text>
</comment>
<dbReference type="SUPFAM" id="SSF53474">
    <property type="entry name" value="alpha/beta-Hydrolases"/>
    <property type="match status" value="1"/>
</dbReference>
<dbReference type="OrthoDB" id="434677at2759"/>
<dbReference type="Proteomes" id="UP000604046">
    <property type="component" value="Unassembled WGS sequence"/>
</dbReference>
<dbReference type="InterPro" id="IPR012908">
    <property type="entry name" value="PGAP1-ab_dom-like"/>
</dbReference>
<comment type="subcellular location">
    <subcellularLocation>
        <location evidence="1">Endoplasmic reticulum membrane</location>
    </subcellularLocation>
</comment>
<evidence type="ECO:0000313" key="5">
    <source>
        <dbReference type="EMBL" id="CAE7421522.1"/>
    </source>
</evidence>
<dbReference type="GO" id="GO:0005789">
    <property type="term" value="C:endoplasmic reticulum membrane"/>
    <property type="evidence" value="ECO:0007669"/>
    <property type="project" value="UniProtKB-SubCell"/>
</dbReference>
<protein>
    <recommendedName>
        <fullName evidence="1">GPI inositol-deacylase</fullName>
        <ecNumber evidence="1">3.1.-.-</ecNumber>
    </recommendedName>
</protein>
<dbReference type="PANTHER" id="PTHR47909:SF2">
    <property type="entry name" value="GPI INOSITOL-DEACYLASE"/>
    <property type="match status" value="1"/>
</dbReference>
<keyword evidence="1" id="KW-0812">Transmembrane</keyword>
<feature type="chain" id="PRO_5032895117" description="GPI inositol-deacylase" evidence="2">
    <location>
        <begin position="34"/>
        <end position="809"/>
    </location>
</feature>
<evidence type="ECO:0000256" key="2">
    <source>
        <dbReference type="SAM" id="SignalP"/>
    </source>
</evidence>
<accession>A0A812R625</accession>
<organism evidence="5 6">
    <name type="scientific">Symbiodinium natans</name>
    <dbReference type="NCBI Taxonomy" id="878477"/>
    <lineage>
        <taxon>Eukaryota</taxon>
        <taxon>Sar</taxon>
        <taxon>Alveolata</taxon>
        <taxon>Dinophyceae</taxon>
        <taxon>Suessiales</taxon>
        <taxon>Symbiodiniaceae</taxon>
        <taxon>Symbiodinium</taxon>
    </lineage>
</organism>
<dbReference type="Gene3D" id="3.40.50.1820">
    <property type="entry name" value="alpha/beta hydrolase"/>
    <property type="match status" value="1"/>
</dbReference>
<keyword evidence="1" id="KW-0472">Membrane</keyword>
<dbReference type="SUPFAM" id="SSF54626">
    <property type="entry name" value="Chalcone isomerase"/>
    <property type="match status" value="1"/>
</dbReference>
<keyword evidence="1" id="KW-0256">Endoplasmic reticulum</keyword>
<dbReference type="EMBL" id="CAJNDS010002302">
    <property type="protein sequence ID" value="CAE7421522.1"/>
    <property type="molecule type" value="Genomic_DNA"/>
</dbReference>
<evidence type="ECO:0000259" key="3">
    <source>
        <dbReference type="Pfam" id="PF07819"/>
    </source>
</evidence>